<feature type="domain" description="Bacterial bifunctional deaminase-reductase C-terminal" evidence="4">
    <location>
        <begin position="2"/>
        <end position="218"/>
    </location>
</feature>
<organism evidence="5 6">
    <name type="scientific">Limnofasciculus baicalensis BBK-W-15</name>
    <dbReference type="NCBI Taxonomy" id="2699891"/>
    <lineage>
        <taxon>Bacteria</taxon>
        <taxon>Bacillati</taxon>
        <taxon>Cyanobacteriota</taxon>
        <taxon>Cyanophyceae</taxon>
        <taxon>Coleofasciculales</taxon>
        <taxon>Coleofasciculaceae</taxon>
        <taxon>Limnofasciculus</taxon>
        <taxon>Limnofasciculus baicalensis</taxon>
    </lineage>
</organism>
<dbReference type="Gene3D" id="3.40.430.10">
    <property type="entry name" value="Dihydrofolate Reductase, subunit A"/>
    <property type="match status" value="1"/>
</dbReference>
<comment type="caution">
    <text evidence="5">The sequence shown here is derived from an EMBL/GenBank/DDBJ whole genome shotgun (WGS) entry which is preliminary data.</text>
</comment>
<dbReference type="AlphaFoldDB" id="A0AAE3GRH4"/>
<sequence length="233" mass="25578">MTVVLAMSVDGKIADVMRSPARFSSSADLAHLEKQVALADGVLFGAGTLRAYGTTLTVSNPQLLELRSQQGMTPQPVQIVCSHSAKFDPQLRFFRQQIPRWLLTTSVGAKQWQEKQDSGSSSFEQILVVQSDGGRIDWHDACQKLMEMGIQRLAVLGGGELVASLLAVDLIDEVWLTICPLILGGATAPTPVGGEGFVAQLAKHLELLEVERINQEVFLHYRRQRDKTTLNQL</sequence>
<evidence type="ECO:0000259" key="4">
    <source>
        <dbReference type="Pfam" id="PF01872"/>
    </source>
</evidence>
<evidence type="ECO:0000256" key="3">
    <source>
        <dbReference type="ARBA" id="ARBA00023002"/>
    </source>
</evidence>
<evidence type="ECO:0000256" key="2">
    <source>
        <dbReference type="ARBA" id="ARBA00022857"/>
    </source>
</evidence>
<name>A0AAE3GRH4_9CYAN</name>
<dbReference type="GO" id="GO:0009231">
    <property type="term" value="P:riboflavin biosynthetic process"/>
    <property type="evidence" value="ECO:0007669"/>
    <property type="project" value="InterPro"/>
</dbReference>
<proteinExistence type="predicted"/>
<evidence type="ECO:0000313" key="5">
    <source>
        <dbReference type="EMBL" id="MCP2728601.1"/>
    </source>
</evidence>
<dbReference type="InterPro" id="IPR024072">
    <property type="entry name" value="DHFR-like_dom_sf"/>
</dbReference>
<dbReference type="PANTHER" id="PTHR38011">
    <property type="entry name" value="DIHYDROFOLATE REDUCTASE FAMILY PROTEIN (AFU_ORTHOLOGUE AFUA_8G06820)"/>
    <property type="match status" value="1"/>
</dbReference>
<dbReference type="PANTHER" id="PTHR38011:SF7">
    <property type="entry name" value="2,5-DIAMINO-6-RIBOSYLAMINO-4(3H)-PYRIMIDINONE 5'-PHOSPHATE REDUCTASE"/>
    <property type="match status" value="1"/>
</dbReference>
<reference evidence="5" key="1">
    <citation type="submission" date="2022-06" db="EMBL/GenBank/DDBJ databases">
        <title>New cyanobacteria of genus Symplocastrum in benthos of Lake Baikal.</title>
        <authorList>
            <person name="Sorokovikova E."/>
            <person name="Tikhonova I."/>
            <person name="Krasnopeev A."/>
            <person name="Evseev P."/>
            <person name="Gladkikh A."/>
            <person name="Belykh O."/>
        </authorList>
    </citation>
    <scope>NUCLEOTIDE SEQUENCE</scope>
    <source>
        <strain evidence="5">BBK-W-15</strain>
    </source>
</reference>
<comment type="pathway">
    <text evidence="1">Cofactor biosynthesis; riboflavin biosynthesis.</text>
</comment>
<keyword evidence="2" id="KW-0521">NADP</keyword>
<dbReference type="InterPro" id="IPR002734">
    <property type="entry name" value="RibDG_C"/>
</dbReference>
<protein>
    <submittedName>
        <fullName evidence="5">RibD family protein</fullName>
    </submittedName>
</protein>
<dbReference type="Proteomes" id="UP001204953">
    <property type="component" value="Unassembled WGS sequence"/>
</dbReference>
<gene>
    <name evidence="5" type="ORF">NJ959_08970</name>
</gene>
<dbReference type="Pfam" id="PF01872">
    <property type="entry name" value="RibD_C"/>
    <property type="match status" value="1"/>
</dbReference>
<accession>A0AAE3GRH4</accession>
<keyword evidence="3" id="KW-0560">Oxidoreductase</keyword>
<dbReference type="EMBL" id="JAMZMM010000063">
    <property type="protein sequence ID" value="MCP2728601.1"/>
    <property type="molecule type" value="Genomic_DNA"/>
</dbReference>
<dbReference type="RefSeq" id="WP_254011394.1">
    <property type="nucleotide sequence ID" value="NZ_JAMZMM010000063.1"/>
</dbReference>
<dbReference type="InterPro" id="IPR050765">
    <property type="entry name" value="Riboflavin_Biosynth_HTPR"/>
</dbReference>
<dbReference type="SUPFAM" id="SSF53597">
    <property type="entry name" value="Dihydrofolate reductase-like"/>
    <property type="match status" value="1"/>
</dbReference>
<dbReference type="GO" id="GO:0008703">
    <property type="term" value="F:5-amino-6-(5-phosphoribosylamino)uracil reductase activity"/>
    <property type="evidence" value="ECO:0007669"/>
    <property type="project" value="InterPro"/>
</dbReference>
<keyword evidence="6" id="KW-1185">Reference proteome</keyword>
<evidence type="ECO:0000256" key="1">
    <source>
        <dbReference type="ARBA" id="ARBA00005104"/>
    </source>
</evidence>
<evidence type="ECO:0000313" key="6">
    <source>
        <dbReference type="Proteomes" id="UP001204953"/>
    </source>
</evidence>